<evidence type="ECO:0000313" key="2">
    <source>
        <dbReference type="Proteomes" id="UP000308600"/>
    </source>
</evidence>
<organism evidence="1 2">
    <name type="scientific">Pluteus cervinus</name>
    <dbReference type="NCBI Taxonomy" id="181527"/>
    <lineage>
        <taxon>Eukaryota</taxon>
        <taxon>Fungi</taxon>
        <taxon>Dikarya</taxon>
        <taxon>Basidiomycota</taxon>
        <taxon>Agaricomycotina</taxon>
        <taxon>Agaricomycetes</taxon>
        <taxon>Agaricomycetidae</taxon>
        <taxon>Agaricales</taxon>
        <taxon>Pluteineae</taxon>
        <taxon>Pluteaceae</taxon>
        <taxon>Pluteus</taxon>
    </lineage>
</organism>
<evidence type="ECO:0000313" key="1">
    <source>
        <dbReference type="EMBL" id="TFK75897.1"/>
    </source>
</evidence>
<gene>
    <name evidence="1" type="ORF">BDN72DRAFT_867634</name>
</gene>
<dbReference type="EMBL" id="ML208261">
    <property type="protein sequence ID" value="TFK75897.1"/>
    <property type="molecule type" value="Genomic_DNA"/>
</dbReference>
<dbReference type="Proteomes" id="UP000308600">
    <property type="component" value="Unassembled WGS sequence"/>
</dbReference>
<sequence>MPLFITIRAAIYGTVLLFTLICLAMSGHFQHVLAASDLTRFVPFAIFVCTVSMLMFITLFFLRERNPISTRIELGCLGFAGFLWLVLGVFLTTSESQDADVECFSSATAVVPLDDSVASFHTSQYHAMYRVLMTFSLMNAMLVLLAFLALLFLALRRHRMGDEHMWHGPVTSCAWFNDYGNNKPQRRKTGSPILPTTEKGRGTRAPFGGNAAYTTPAVPAGVPHRQHRSKGHSSHRNGGQSSRKQQYQRNSGDSLIGSSISSHDFDAGKIRNPNDEKQYRR</sequence>
<name>A0ACD3BE60_9AGAR</name>
<keyword evidence="2" id="KW-1185">Reference proteome</keyword>
<proteinExistence type="predicted"/>
<accession>A0ACD3BE60</accession>
<reference evidence="1 2" key="1">
    <citation type="journal article" date="2019" name="Nat. Ecol. Evol.">
        <title>Megaphylogeny resolves global patterns of mushroom evolution.</title>
        <authorList>
            <person name="Varga T."/>
            <person name="Krizsan K."/>
            <person name="Foldi C."/>
            <person name="Dima B."/>
            <person name="Sanchez-Garcia M."/>
            <person name="Sanchez-Ramirez S."/>
            <person name="Szollosi G.J."/>
            <person name="Szarkandi J.G."/>
            <person name="Papp V."/>
            <person name="Albert L."/>
            <person name="Andreopoulos W."/>
            <person name="Angelini C."/>
            <person name="Antonin V."/>
            <person name="Barry K.W."/>
            <person name="Bougher N.L."/>
            <person name="Buchanan P."/>
            <person name="Buyck B."/>
            <person name="Bense V."/>
            <person name="Catcheside P."/>
            <person name="Chovatia M."/>
            <person name="Cooper J."/>
            <person name="Damon W."/>
            <person name="Desjardin D."/>
            <person name="Finy P."/>
            <person name="Geml J."/>
            <person name="Haridas S."/>
            <person name="Hughes K."/>
            <person name="Justo A."/>
            <person name="Karasinski D."/>
            <person name="Kautmanova I."/>
            <person name="Kiss B."/>
            <person name="Kocsube S."/>
            <person name="Kotiranta H."/>
            <person name="LaButti K.M."/>
            <person name="Lechner B.E."/>
            <person name="Liimatainen K."/>
            <person name="Lipzen A."/>
            <person name="Lukacs Z."/>
            <person name="Mihaltcheva S."/>
            <person name="Morgado L.N."/>
            <person name="Niskanen T."/>
            <person name="Noordeloos M.E."/>
            <person name="Ohm R.A."/>
            <person name="Ortiz-Santana B."/>
            <person name="Ovrebo C."/>
            <person name="Racz N."/>
            <person name="Riley R."/>
            <person name="Savchenko A."/>
            <person name="Shiryaev A."/>
            <person name="Soop K."/>
            <person name="Spirin V."/>
            <person name="Szebenyi C."/>
            <person name="Tomsovsky M."/>
            <person name="Tulloss R.E."/>
            <person name="Uehling J."/>
            <person name="Grigoriev I.V."/>
            <person name="Vagvolgyi C."/>
            <person name="Papp T."/>
            <person name="Martin F.M."/>
            <person name="Miettinen O."/>
            <person name="Hibbett D.S."/>
            <person name="Nagy L.G."/>
        </authorList>
    </citation>
    <scope>NUCLEOTIDE SEQUENCE [LARGE SCALE GENOMIC DNA]</scope>
    <source>
        <strain evidence="1 2">NL-1719</strain>
    </source>
</reference>
<protein>
    <submittedName>
        <fullName evidence="1">Uncharacterized protein</fullName>
    </submittedName>
</protein>